<dbReference type="PROSITE" id="PS50102">
    <property type="entry name" value="RRM"/>
    <property type="match status" value="1"/>
</dbReference>
<dbReference type="Proteomes" id="UP000186594">
    <property type="component" value="Unassembled WGS sequence"/>
</dbReference>
<dbReference type="InterPro" id="IPR012677">
    <property type="entry name" value="Nucleotide-bd_a/b_plait_sf"/>
</dbReference>
<dbReference type="GO" id="GO:0043614">
    <property type="term" value="C:multi-eIF complex"/>
    <property type="evidence" value="ECO:0007669"/>
    <property type="project" value="EnsemblFungi"/>
</dbReference>
<sequence>MPPRNMNWADIDDDYDLPTPEITEDPATGIKTIVEYRIDGGKKVKITRRIRSTIIKEKVKHAVAERKKWAKFGLEKGRKEGPDLSTTTVAENMNIKFSIGWSKNKKEETSDDKTMLDKLKDKKVTCRICKGDHFTTRCPYKESMPTEDASVCDPNPEPELSGGGGSRYIAPHMRAGSKRDAAGDSMYRRDRDDSTTLRVTNVSEDATDEDLKVLFGRYGPVTRAFVGKDHATGRGKGFAFINFADRDSATKACEKMDGFGYDNLILRVEFSKARE</sequence>
<comment type="similarity">
    <text evidence="5">Belongs to the eIF-3 subunit G family.</text>
</comment>
<gene>
    <name evidence="5" type="primary">TIF35</name>
    <name evidence="9" type="ORF">NEOLI_002773</name>
</gene>
<dbReference type="OMA" id="ICQGDHF"/>
<evidence type="ECO:0000256" key="3">
    <source>
        <dbReference type="ARBA" id="ARBA00022884"/>
    </source>
</evidence>
<dbReference type="PANTHER" id="PTHR10352">
    <property type="entry name" value="EUKARYOTIC TRANSLATION INITIATION FACTOR 3 SUBUNIT G"/>
    <property type="match status" value="1"/>
</dbReference>
<dbReference type="HAMAP" id="MF_03006">
    <property type="entry name" value="eIF3g"/>
    <property type="match status" value="1"/>
</dbReference>
<dbReference type="GO" id="GO:0006415">
    <property type="term" value="P:translational termination"/>
    <property type="evidence" value="ECO:0007669"/>
    <property type="project" value="EnsemblFungi"/>
</dbReference>
<dbReference type="InterPro" id="IPR024675">
    <property type="entry name" value="eIF3g_N"/>
</dbReference>
<feature type="domain" description="RRM" evidence="8">
    <location>
        <begin position="195"/>
        <end position="273"/>
    </location>
</feature>
<dbReference type="GO" id="GO:0002188">
    <property type="term" value="P:translation reinitiation"/>
    <property type="evidence" value="ECO:0007669"/>
    <property type="project" value="EnsemblFungi"/>
</dbReference>
<dbReference type="GO" id="GO:0016282">
    <property type="term" value="C:eukaryotic 43S preinitiation complex"/>
    <property type="evidence" value="ECO:0007669"/>
    <property type="project" value="UniProtKB-UniRule"/>
</dbReference>
<keyword evidence="3 6" id="KW-0694">RNA-binding</keyword>
<dbReference type="PIRSF" id="PIRSF037949">
    <property type="entry name" value="Transl_init_eIF-3_RNA-bind"/>
    <property type="match status" value="1"/>
</dbReference>
<comment type="function">
    <text evidence="5">RNA-binding component of the eukaryotic translation initiation factor 3 (eIF-3) complex, which is involved in protein synthesis of a specialized repertoire of mRNAs and, together with other initiation factors, stimulates binding of mRNA and methionyl-tRNAi to the 40S ribosome. The eIF-3 complex specifically targets and initiates translation of a subset of mRNAs involved in cell proliferation. This subunit can bind 18S rRNA.</text>
</comment>
<evidence type="ECO:0000256" key="1">
    <source>
        <dbReference type="ARBA" id="ARBA00022490"/>
    </source>
</evidence>
<evidence type="ECO:0000313" key="9">
    <source>
        <dbReference type="EMBL" id="OLL24957.1"/>
    </source>
</evidence>
<dbReference type="OrthoDB" id="639027at2759"/>
<dbReference type="InterPro" id="IPR034240">
    <property type="entry name" value="eIF3G_RRM"/>
</dbReference>
<comment type="subunit">
    <text evidence="5">Component of the eukaryotic translation initiation factor 3 (eIF-3) complex.</text>
</comment>
<protein>
    <recommendedName>
        <fullName evidence="5">Eukaryotic translation initiation factor 3 subunit G</fullName>
        <shortName evidence="5">eIF3g</shortName>
    </recommendedName>
    <alternativeName>
        <fullName evidence="5">Eukaryotic translation initiation factor 3 RNA-binding subunit</fullName>
        <shortName evidence="5">eIF-3 RNA-binding subunit</shortName>
    </alternativeName>
    <alternativeName>
        <fullName evidence="5">Translation initiation factor eIF3 p33 subunit homolog</fullName>
        <shortName evidence="5">eIF3 p33 homolog</shortName>
    </alternativeName>
</protein>
<dbReference type="AlphaFoldDB" id="A0A1U7LQM2"/>
<reference evidence="9 10" key="1">
    <citation type="submission" date="2016-04" db="EMBL/GenBank/DDBJ databases">
        <title>Evolutionary innovation and constraint leading to complex multicellularity in the Ascomycota.</title>
        <authorList>
            <person name="Cisse O."/>
            <person name="Nguyen A."/>
            <person name="Hewitt D.A."/>
            <person name="Jedd G."/>
            <person name="Stajich J.E."/>
        </authorList>
    </citation>
    <scope>NUCLEOTIDE SEQUENCE [LARGE SCALE GENOMIC DNA]</scope>
    <source>
        <strain evidence="9 10">DAH-3</strain>
    </source>
</reference>
<dbReference type="GO" id="GO:0003723">
    <property type="term" value="F:RNA binding"/>
    <property type="evidence" value="ECO:0007669"/>
    <property type="project" value="UniProtKB-UniRule"/>
</dbReference>
<dbReference type="STRING" id="1198029.A0A1U7LQM2"/>
<feature type="region of interest" description="Disordered" evidence="7">
    <location>
        <begin position="143"/>
        <end position="169"/>
    </location>
</feature>
<dbReference type="GO" id="GO:0071540">
    <property type="term" value="C:eukaryotic translation initiation factor 3 complex, eIF3e"/>
    <property type="evidence" value="ECO:0007669"/>
    <property type="project" value="EnsemblFungi"/>
</dbReference>
<proteinExistence type="inferred from homology"/>
<comment type="caution">
    <text evidence="9">The sequence shown here is derived from an EMBL/GenBank/DDBJ whole genome shotgun (WGS) entry which is preliminary data.</text>
</comment>
<dbReference type="CDD" id="cd12408">
    <property type="entry name" value="RRM_eIF3G_like"/>
    <property type="match status" value="1"/>
</dbReference>
<name>A0A1U7LQM2_NEOID</name>
<dbReference type="Gene3D" id="3.30.70.330">
    <property type="match status" value="1"/>
</dbReference>
<dbReference type="InterPro" id="IPR035979">
    <property type="entry name" value="RBD_domain_sf"/>
</dbReference>
<dbReference type="Pfam" id="PF12353">
    <property type="entry name" value="eIF3g"/>
    <property type="match status" value="1"/>
</dbReference>
<dbReference type="GO" id="GO:0033290">
    <property type="term" value="C:eukaryotic 48S preinitiation complex"/>
    <property type="evidence" value="ECO:0007669"/>
    <property type="project" value="UniProtKB-UniRule"/>
</dbReference>
<dbReference type="EMBL" id="LXFE01000542">
    <property type="protein sequence ID" value="OLL24957.1"/>
    <property type="molecule type" value="Genomic_DNA"/>
</dbReference>
<dbReference type="SMART" id="SM00360">
    <property type="entry name" value="RRM"/>
    <property type="match status" value="1"/>
</dbReference>
<keyword evidence="2 5" id="KW-0396">Initiation factor</keyword>
<comment type="subcellular location">
    <subcellularLocation>
        <location evidence="5">Cytoplasm</location>
    </subcellularLocation>
</comment>
<keyword evidence="10" id="KW-1185">Reference proteome</keyword>
<evidence type="ECO:0000256" key="5">
    <source>
        <dbReference type="HAMAP-Rule" id="MF_03006"/>
    </source>
</evidence>
<evidence type="ECO:0000256" key="6">
    <source>
        <dbReference type="PROSITE-ProRule" id="PRU00176"/>
    </source>
</evidence>
<dbReference type="CDD" id="cd12933">
    <property type="entry name" value="eIF3G"/>
    <property type="match status" value="1"/>
</dbReference>
<dbReference type="GO" id="GO:0003743">
    <property type="term" value="F:translation initiation factor activity"/>
    <property type="evidence" value="ECO:0007669"/>
    <property type="project" value="UniProtKB-UniRule"/>
</dbReference>
<organism evidence="9 10">
    <name type="scientific">Neolecta irregularis (strain DAH-3)</name>
    <dbReference type="NCBI Taxonomy" id="1198029"/>
    <lineage>
        <taxon>Eukaryota</taxon>
        <taxon>Fungi</taxon>
        <taxon>Dikarya</taxon>
        <taxon>Ascomycota</taxon>
        <taxon>Taphrinomycotina</taxon>
        <taxon>Neolectales</taxon>
        <taxon>Neolectaceae</taxon>
        <taxon>Neolecta</taxon>
    </lineage>
</organism>
<evidence type="ECO:0000259" key="8">
    <source>
        <dbReference type="PROSITE" id="PS50102"/>
    </source>
</evidence>
<dbReference type="InterPro" id="IPR017334">
    <property type="entry name" value="eIF3_g"/>
</dbReference>
<evidence type="ECO:0000256" key="2">
    <source>
        <dbReference type="ARBA" id="ARBA00022540"/>
    </source>
</evidence>
<keyword evidence="1 5" id="KW-0963">Cytoplasm</keyword>
<accession>A0A1U7LQM2</accession>
<dbReference type="Pfam" id="PF00076">
    <property type="entry name" value="RRM_1"/>
    <property type="match status" value="1"/>
</dbReference>
<dbReference type="GO" id="GO:0001732">
    <property type="term" value="P:formation of cytoplasmic translation initiation complex"/>
    <property type="evidence" value="ECO:0007669"/>
    <property type="project" value="UniProtKB-UniRule"/>
</dbReference>
<dbReference type="InterPro" id="IPR000504">
    <property type="entry name" value="RRM_dom"/>
</dbReference>
<keyword evidence="4 5" id="KW-0648">Protein biosynthesis</keyword>
<dbReference type="SUPFAM" id="SSF54928">
    <property type="entry name" value="RNA-binding domain, RBD"/>
    <property type="match status" value="1"/>
</dbReference>
<evidence type="ECO:0000256" key="7">
    <source>
        <dbReference type="SAM" id="MobiDB-lite"/>
    </source>
</evidence>
<evidence type="ECO:0000313" key="10">
    <source>
        <dbReference type="Proteomes" id="UP000186594"/>
    </source>
</evidence>
<dbReference type="GO" id="GO:0071541">
    <property type="term" value="C:eukaryotic translation initiation factor 3 complex, eIF3m"/>
    <property type="evidence" value="ECO:0007669"/>
    <property type="project" value="EnsemblFungi"/>
</dbReference>
<evidence type="ECO:0000256" key="4">
    <source>
        <dbReference type="ARBA" id="ARBA00022917"/>
    </source>
</evidence>